<evidence type="ECO:0000256" key="7">
    <source>
        <dbReference type="ARBA" id="ARBA00022989"/>
    </source>
</evidence>
<sequence length="522" mass="59152">MSAITPKPPLFNASSRSPWFWIGMAGIFLFSLALRFWGLSRFNTLVFDEIYYARFASHFLKGEIIFTGHPPLSTYIIEFGIWLGEKMPWGDRTLKNGLAGLLISPFSYRWLNALTGSVLPLVMAAIAYQLSYRRSYALIAGLLLSMDGLFLVESRYALNNVYLLLFGLLGQLFFLIALRAQGWQRWLWLGLAGIGFGASAAIKWNGLGFLLGAILIWSAGWILQWVRLKSAKGEEGDRLPTNFFSSQTPFQNLTQLHLGHAFVCFAAIPLLVYYLCWLPYMQIDPSGDSFWTLQVKTYDYHKRVGGVSAHPYCSLWFTWPLMLRPIAYFYRTSNSVNELPSVVGPPLPQAAGSVIYDVHAMGNPFLWWFSTAAIVLLFGLFAHQTWQWLARWVSETSLTAKSGAESSPGFSTSAAGNPSGLNTQSWLVLYLALNWSANLLPWLEVTRCAFLYHYMESLVFALLGLALVVDRWLHSPLRARRRLGFGILALIFIAFIFWMPIYLGLPLSPIEIQMRRWLPSWI</sequence>
<evidence type="ECO:0000256" key="3">
    <source>
        <dbReference type="ARBA" id="ARBA00007222"/>
    </source>
</evidence>
<feature type="transmembrane region" description="Helical" evidence="10">
    <location>
        <begin position="20"/>
        <end position="38"/>
    </location>
</feature>
<feature type="transmembrane region" description="Helical" evidence="10">
    <location>
        <begin position="258"/>
        <end position="280"/>
    </location>
</feature>
<dbReference type="Pfam" id="PF16192">
    <property type="entry name" value="PMT_4TMC"/>
    <property type="match status" value="1"/>
</dbReference>
<evidence type="ECO:0000259" key="11">
    <source>
        <dbReference type="Pfam" id="PF02366"/>
    </source>
</evidence>
<comment type="caution">
    <text evidence="13">The sequence shown here is derived from an EMBL/GenBank/DDBJ whole genome shotgun (WGS) entry which is preliminary data.</text>
</comment>
<dbReference type="InterPro" id="IPR027005">
    <property type="entry name" value="PMT-like"/>
</dbReference>
<feature type="domain" description="Protein O-mannosyl-transferase C-terminal four TM" evidence="12">
    <location>
        <begin position="289"/>
        <end position="521"/>
    </location>
</feature>
<dbReference type="Pfam" id="PF02366">
    <property type="entry name" value="PMT"/>
    <property type="match status" value="1"/>
</dbReference>
<evidence type="ECO:0000259" key="12">
    <source>
        <dbReference type="Pfam" id="PF16192"/>
    </source>
</evidence>
<dbReference type="InterPro" id="IPR003342">
    <property type="entry name" value="ArnT-like_N"/>
</dbReference>
<evidence type="ECO:0000256" key="10">
    <source>
        <dbReference type="RuleBase" id="RU367007"/>
    </source>
</evidence>
<dbReference type="EMBL" id="JAHHHD010000001">
    <property type="protein sequence ID" value="MBW4657234.1"/>
    <property type="molecule type" value="Genomic_DNA"/>
</dbReference>
<dbReference type="GO" id="GO:0005886">
    <property type="term" value="C:plasma membrane"/>
    <property type="evidence" value="ECO:0007669"/>
    <property type="project" value="UniProtKB-SubCell"/>
</dbReference>
<feature type="transmembrane region" description="Helical" evidence="10">
    <location>
        <begin position="365"/>
        <end position="382"/>
    </location>
</feature>
<feature type="transmembrane region" description="Helical" evidence="10">
    <location>
        <begin position="110"/>
        <end position="128"/>
    </location>
</feature>
<feature type="transmembrane region" description="Helical" evidence="10">
    <location>
        <begin position="208"/>
        <end position="226"/>
    </location>
</feature>
<dbReference type="PANTHER" id="PTHR10050">
    <property type="entry name" value="DOLICHYL-PHOSPHATE-MANNOSE--PROTEIN MANNOSYLTRANSFERASE"/>
    <property type="match status" value="1"/>
</dbReference>
<feature type="transmembrane region" description="Helical" evidence="10">
    <location>
        <begin position="185"/>
        <end position="202"/>
    </location>
</feature>
<dbReference type="GO" id="GO:0004169">
    <property type="term" value="F:dolichyl-phosphate-mannose-protein mannosyltransferase activity"/>
    <property type="evidence" value="ECO:0007669"/>
    <property type="project" value="UniProtKB-UniRule"/>
</dbReference>
<proteinExistence type="inferred from homology"/>
<feature type="domain" description="ArnT-like N-terminal" evidence="11">
    <location>
        <begin position="27"/>
        <end position="276"/>
    </location>
</feature>
<evidence type="ECO:0000313" key="13">
    <source>
        <dbReference type="EMBL" id="MBW4657234.1"/>
    </source>
</evidence>
<reference evidence="13" key="1">
    <citation type="submission" date="2021-05" db="EMBL/GenBank/DDBJ databases">
        <authorList>
            <person name="Pietrasiak N."/>
            <person name="Ward R."/>
            <person name="Stajich J.E."/>
            <person name="Kurbessoian T."/>
        </authorList>
    </citation>
    <scope>NUCLEOTIDE SEQUENCE</scope>
    <source>
        <strain evidence="13">UHER 2000/2452</strain>
    </source>
</reference>
<dbReference type="PANTHER" id="PTHR10050:SF46">
    <property type="entry name" value="PROTEIN O-MANNOSYL-TRANSFERASE 2"/>
    <property type="match status" value="1"/>
</dbReference>
<evidence type="ECO:0000256" key="8">
    <source>
        <dbReference type="ARBA" id="ARBA00023136"/>
    </source>
</evidence>
<evidence type="ECO:0000256" key="9">
    <source>
        <dbReference type="ARBA" id="ARBA00093617"/>
    </source>
</evidence>
<name>A0A951Q8Q6_9CYAN</name>
<comment type="function">
    <text evidence="10">Protein O-mannosyltransferase that catalyzes the transfer of a single mannose residue from a polyprenol phospho-mannosyl lipidic donor to the hydroxyl group of selected serine and threonine residues in acceptor proteins.</text>
</comment>
<dbReference type="EC" id="2.4.1.-" evidence="10"/>
<keyword evidence="5 10" id="KW-0808">Transferase</keyword>
<comment type="similarity">
    <text evidence="3 10">Belongs to the glycosyltransferase 39 family.</text>
</comment>
<feature type="transmembrane region" description="Helical" evidence="10">
    <location>
        <begin position="485"/>
        <end position="505"/>
    </location>
</feature>
<keyword evidence="4 10" id="KW-0328">Glycosyltransferase</keyword>
<keyword evidence="10" id="KW-1003">Cell membrane</keyword>
<protein>
    <recommendedName>
        <fullName evidence="9 10">Polyprenol-phosphate-mannose--protein mannosyltransferase</fullName>
        <ecNumber evidence="10">2.4.1.-</ecNumber>
    </recommendedName>
</protein>
<feature type="transmembrane region" description="Helical" evidence="10">
    <location>
        <begin position="135"/>
        <end position="152"/>
    </location>
</feature>
<dbReference type="GO" id="GO:0012505">
    <property type="term" value="C:endomembrane system"/>
    <property type="evidence" value="ECO:0007669"/>
    <property type="project" value="UniProtKB-SubCell"/>
</dbReference>
<evidence type="ECO:0000256" key="2">
    <source>
        <dbReference type="ARBA" id="ARBA00004922"/>
    </source>
</evidence>
<feature type="transmembrane region" description="Helical" evidence="10">
    <location>
        <begin position="158"/>
        <end position="178"/>
    </location>
</feature>
<accession>A0A951Q8Q6</accession>
<dbReference type="InterPro" id="IPR032421">
    <property type="entry name" value="PMT_4TMC"/>
</dbReference>
<evidence type="ECO:0000313" key="14">
    <source>
        <dbReference type="Proteomes" id="UP000757435"/>
    </source>
</evidence>
<comment type="subcellular location">
    <subcellularLocation>
        <location evidence="10">Cell membrane</location>
    </subcellularLocation>
    <subcellularLocation>
        <location evidence="1">Endomembrane system</location>
        <topology evidence="1">Multi-pass membrane protein</topology>
    </subcellularLocation>
</comment>
<keyword evidence="6 10" id="KW-0812">Transmembrane</keyword>
<evidence type="ECO:0000256" key="6">
    <source>
        <dbReference type="ARBA" id="ARBA00022692"/>
    </source>
</evidence>
<keyword evidence="7 10" id="KW-1133">Transmembrane helix</keyword>
<feature type="transmembrane region" description="Helical" evidence="10">
    <location>
        <begin position="449"/>
        <end position="473"/>
    </location>
</feature>
<dbReference type="Proteomes" id="UP000757435">
    <property type="component" value="Unassembled WGS sequence"/>
</dbReference>
<evidence type="ECO:0000256" key="4">
    <source>
        <dbReference type="ARBA" id="ARBA00022676"/>
    </source>
</evidence>
<evidence type="ECO:0000256" key="1">
    <source>
        <dbReference type="ARBA" id="ARBA00004127"/>
    </source>
</evidence>
<organism evidence="13 14">
    <name type="scientific">Drouetiella hepatica Uher 2000/2452</name>
    <dbReference type="NCBI Taxonomy" id="904376"/>
    <lineage>
        <taxon>Bacteria</taxon>
        <taxon>Bacillati</taxon>
        <taxon>Cyanobacteriota</taxon>
        <taxon>Cyanophyceae</taxon>
        <taxon>Oculatellales</taxon>
        <taxon>Oculatellaceae</taxon>
        <taxon>Drouetiella</taxon>
    </lineage>
</organism>
<dbReference type="AlphaFoldDB" id="A0A951Q8Q6"/>
<evidence type="ECO:0000256" key="5">
    <source>
        <dbReference type="ARBA" id="ARBA00022679"/>
    </source>
</evidence>
<comment type="pathway">
    <text evidence="2 10">Protein modification; protein glycosylation.</text>
</comment>
<reference evidence="13" key="2">
    <citation type="journal article" date="2022" name="Microbiol. Resour. Announc.">
        <title>Metagenome Sequencing to Explore Phylogenomics of Terrestrial Cyanobacteria.</title>
        <authorList>
            <person name="Ward R.D."/>
            <person name="Stajich J.E."/>
            <person name="Johansen J.R."/>
            <person name="Huntemann M."/>
            <person name="Clum A."/>
            <person name="Foster B."/>
            <person name="Foster B."/>
            <person name="Roux S."/>
            <person name="Palaniappan K."/>
            <person name="Varghese N."/>
            <person name="Mukherjee S."/>
            <person name="Reddy T.B.K."/>
            <person name="Daum C."/>
            <person name="Copeland A."/>
            <person name="Chen I.A."/>
            <person name="Ivanova N.N."/>
            <person name="Kyrpides N.C."/>
            <person name="Shapiro N."/>
            <person name="Eloe-Fadrosh E.A."/>
            <person name="Pietrasiak N."/>
        </authorList>
    </citation>
    <scope>NUCLEOTIDE SEQUENCE</scope>
    <source>
        <strain evidence="13">UHER 2000/2452</strain>
    </source>
</reference>
<keyword evidence="8 10" id="KW-0472">Membrane</keyword>
<gene>
    <name evidence="13" type="ORF">KME15_01040</name>
</gene>